<dbReference type="InterPro" id="IPR019734">
    <property type="entry name" value="TPR_rpt"/>
</dbReference>
<comment type="catalytic activity">
    <reaction evidence="1">
        <text>[protein]-peptidylproline (omega=180) = [protein]-peptidylproline (omega=0)</text>
        <dbReference type="Rhea" id="RHEA:16237"/>
        <dbReference type="Rhea" id="RHEA-COMP:10747"/>
        <dbReference type="Rhea" id="RHEA-COMP:10748"/>
        <dbReference type="ChEBI" id="CHEBI:83833"/>
        <dbReference type="ChEBI" id="CHEBI:83834"/>
        <dbReference type="EC" id="5.2.1.8"/>
    </reaction>
</comment>
<dbReference type="InterPro" id="IPR011990">
    <property type="entry name" value="TPR-like_helical_dom_sf"/>
</dbReference>
<dbReference type="FunFam" id="2.40.100.10:FF:000025">
    <property type="entry name" value="Peptidyl-prolyl cis-trans isomerase CYP19-2"/>
    <property type="match status" value="1"/>
</dbReference>
<feature type="repeat" description="TPR" evidence="7">
    <location>
        <begin position="331"/>
        <end position="364"/>
    </location>
</feature>
<dbReference type="GO" id="GO:0051082">
    <property type="term" value="F:unfolded protein binding"/>
    <property type="evidence" value="ECO:0007669"/>
    <property type="project" value="UniProtKB-ARBA"/>
</dbReference>
<accession>A0A7H9I114</accession>
<dbReference type="Gene3D" id="1.25.40.10">
    <property type="entry name" value="Tetratricopeptide repeat domain"/>
    <property type="match status" value="1"/>
</dbReference>
<evidence type="ECO:0000313" key="9">
    <source>
        <dbReference type="EMBL" id="QLQ82575.1"/>
    </source>
</evidence>
<dbReference type="EC" id="5.2.1.8" evidence="2"/>
<evidence type="ECO:0000256" key="7">
    <source>
        <dbReference type="PROSITE-ProRule" id="PRU00339"/>
    </source>
</evidence>
<keyword evidence="4 7" id="KW-0802">TPR repeat</keyword>
<evidence type="ECO:0000259" key="8">
    <source>
        <dbReference type="PROSITE" id="PS50072"/>
    </source>
</evidence>
<evidence type="ECO:0000256" key="6">
    <source>
        <dbReference type="ARBA" id="ARBA00023235"/>
    </source>
</evidence>
<evidence type="ECO:0000256" key="1">
    <source>
        <dbReference type="ARBA" id="ARBA00000971"/>
    </source>
</evidence>
<dbReference type="SUPFAM" id="SSF48452">
    <property type="entry name" value="TPR-like"/>
    <property type="match status" value="1"/>
</dbReference>
<dbReference type="GO" id="GO:0005829">
    <property type="term" value="C:cytosol"/>
    <property type="evidence" value="ECO:0007669"/>
    <property type="project" value="TreeGrafter"/>
</dbReference>
<evidence type="ECO:0000256" key="4">
    <source>
        <dbReference type="ARBA" id="ARBA00022803"/>
    </source>
</evidence>
<dbReference type="FunFam" id="1.25.40.10:FF:000029">
    <property type="entry name" value="peptidyl-prolyl cis-trans isomerase D"/>
    <property type="match status" value="1"/>
</dbReference>
<dbReference type="PANTHER" id="PTHR11071:SF561">
    <property type="entry name" value="PEPTIDYL-PROLYL CIS-TRANS ISOMERASE D-RELATED"/>
    <property type="match status" value="1"/>
</dbReference>
<dbReference type="PANTHER" id="PTHR11071">
    <property type="entry name" value="PEPTIDYL-PROLYL CIS-TRANS ISOMERASE"/>
    <property type="match status" value="1"/>
</dbReference>
<dbReference type="PRINTS" id="PR00153">
    <property type="entry name" value="CSAPPISMRASE"/>
</dbReference>
<dbReference type="Proteomes" id="UP000510647">
    <property type="component" value="Chromosome 8"/>
</dbReference>
<dbReference type="EMBL" id="CP059274">
    <property type="protein sequence ID" value="QLQ82575.1"/>
    <property type="molecule type" value="Genomic_DNA"/>
</dbReference>
<dbReference type="GO" id="GO:0016018">
    <property type="term" value="F:cyclosporin A binding"/>
    <property type="evidence" value="ECO:0007669"/>
    <property type="project" value="TreeGrafter"/>
</dbReference>
<dbReference type="Gene3D" id="2.40.100.10">
    <property type="entry name" value="Cyclophilin-like"/>
    <property type="match status" value="1"/>
</dbReference>
<dbReference type="Pfam" id="PF00160">
    <property type="entry name" value="Pro_isomerase"/>
    <property type="match status" value="1"/>
</dbReference>
<feature type="domain" description="PPIase cyclophilin-type" evidence="8">
    <location>
        <begin position="7"/>
        <end position="197"/>
    </location>
</feature>
<keyword evidence="6" id="KW-0413">Isomerase</keyword>
<evidence type="ECO:0000256" key="2">
    <source>
        <dbReference type="ARBA" id="ARBA00013194"/>
    </source>
</evidence>
<name>A0A7H9I114_9SACH</name>
<organism evidence="9 10">
    <name type="scientific">Torulaspora globosa</name>
    <dbReference type="NCBI Taxonomy" id="48254"/>
    <lineage>
        <taxon>Eukaryota</taxon>
        <taxon>Fungi</taxon>
        <taxon>Dikarya</taxon>
        <taxon>Ascomycota</taxon>
        <taxon>Saccharomycotina</taxon>
        <taxon>Saccharomycetes</taxon>
        <taxon>Saccharomycetales</taxon>
        <taxon>Saccharomycetaceae</taxon>
        <taxon>Torulaspora</taxon>
    </lineage>
</organism>
<dbReference type="PROSITE" id="PS50005">
    <property type="entry name" value="TPR"/>
    <property type="match status" value="1"/>
</dbReference>
<keyword evidence="5" id="KW-0697">Rotamase</keyword>
<dbReference type="InterPro" id="IPR002130">
    <property type="entry name" value="Cyclophilin-type_PPIase_dom"/>
</dbReference>
<sequence>MVEFQTYLDITIDGEKIGRIVCELFKDKAPKTAENFYALCVGEKSDGNGRRLSYRGNYFHRVIKNFMIQCGDIRHCSGEFSKSDDAGKGGCSIYASKEELERFGDQDSDTGCLGNFEDENLGDFTEPFYLAMANTGSRNTNSSQFFITTYPSPHLNGKHSIFGKVIHGKSVVRTIERCKIDSDGFPESCIRIENCGRWEDSCGVPLFNASNDPIGGDLYEEYPEDAARIDPEDFSAAYTAADIIKQSGTLLYKKKDFQNSYFKYFKSLRYLNEYIPDMDVDKDNNVKFTALKMKLYLNLSLVLYNLKRYDDAITYATYLLDMENVPKLDRAKAFYRRGNSYLMKNNLESARSNFQMCKENNPDDAAIVQKIEYIDGLLESRKEKTEKSLGKFFS</sequence>
<keyword evidence="10" id="KW-1185">Reference proteome</keyword>
<gene>
    <name evidence="9" type="ORF">HG537_0H03380</name>
</gene>
<dbReference type="GO" id="GO:0003755">
    <property type="term" value="F:peptidyl-prolyl cis-trans isomerase activity"/>
    <property type="evidence" value="ECO:0007669"/>
    <property type="project" value="UniProtKB-KW"/>
</dbReference>
<dbReference type="OrthoDB" id="407558at2759"/>
<keyword evidence="3" id="KW-0677">Repeat</keyword>
<proteinExistence type="predicted"/>
<reference evidence="9 10" key="1">
    <citation type="submission" date="2020-06" db="EMBL/GenBank/DDBJ databases">
        <title>The yeast mating-type switching endonuclease HO is a domesticated member of an unorthodox homing genetic element family.</title>
        <authorList>
            <person name="Coughlan A.Y."/>
            <person name="Lombardi L."/>
            <person name="Braun-Galleani S."/>
            <person name="Martos A.R."/>
            <person name="Galeote V."/>
            <person name="Bigey F."/>
            <person name="Dequin S."/>
            <person name="Byrne K.P."/>
            <person name="Wolfe K.H."/>
        </authorList>
    </citation>
    <scope>NUCLEOTIDE SEQUENCE [LARGE SCALE GENOMIC DNA]</scope>
    <source>
        <strain evidence="9 10">CBS2947</strain>
    </source>
</reference>
<protein>
    <recommendedName>
        <fullName evidence="2">peptidylprolyl isomerase</fullName>
        <ecNumber evidence="2">5.2.1.8</ecNumber>
    </recommendedName>
</protein>
<evidence type="ECO:0000256" key="5">
    <source>
        <dbReference type="ARBA" id="ARBA00023110"/>
    </source>
</evidence>
<dbReference type="SUPFAM" id="SSF50891">
    <property type="entry name" value="Cyclophilin-like"/>
    <property type="match status" value="1"/>
</dbReference>
<dbReference type="PROSITE" id="PS50072">
    <property type="entry name" value="CSA_PPIASE_2"/>
    <property type="match status" value="1"/>
</dbReference>
<dbReference type="AlphaFoldDB" id="A0A7H9I114"/>
<dbReference type="GO" id="GO:0042026">
    <property type="term" value="P:protein refolding"/>
    <property type="evidence" value="ECO:0007669"/>
    <property type="project" value="UniProtKB-ARBA"/>
</dbReference>
<dbReference type="InterPro" id="IPR029000">
    <property type="entry name" value="Cyclophilin-like_dom_sf"/>
</dbReference>
<evidence type="ECO:0000256" key="3">
    <source>
        <dbReference type="ARBA" id="ARBA00022737"/>
    </source>
</evidence>
<evidence type="ECO:0000313" key="10">
    <source>
        <dbReference type="Proteomes" id="UP000510647"/>
    </source>
</evidence>
<dbReference type="SMART" id="SM00028">
    <property type="entry name" value="TPR"/>
    <property type="match status" value="3"/>
</dbReference>